<sequence length="81" mass="9127">MKELWAVRALLGRRVCGGDAGGRRAQSDGGQVGALGRLVARRRAAARQRRQQRRRLHLRAPTLFTATARFTHEKRFFSGQV</sequence>
<feature type="non-terminal residue" evidence="1">
    <location>
        <position position="81"/>
    </location>
</feature>
<gene>
    <name evidence="1" type="ORF">IPOD504_LOCUS4714</name>
</gene>
<evidence type="ECO:0000313" key="1">
    <source>
        <dbReference type="EMBL" id="CAH2044637.1"/>
    </source>
</evidence>
<dbReference type="EMBL" id="OW152828">
    <property type="protein sequence ID" value="CAH2044637.1"/>
    <property type="molecule type" value="Genomic_DNA"/>
</dbReference>
<name>A0ABN8I2P3_9NEOP</name>
<keyword evidence="2" id="KW-1185">Reference proteome</keyword>
<proteinExistence type="predicted"/>
<protein>
    <submittedName>
        <fullName evidence="1">Uncharacterized protein</fullName>
    </submittedName>
</protein>
<evidence type="ECO:0000313" key="2">
    <source>
        <dbReference type="Proteomes" id="UP000837857"/>
    </source>
</evidence>
<reference evidence="1" key="1">
    <citation type="submission" date="2022-03" db="EMBL/GenBank/DDBJ databases">
        <authorList>
            <person name="Martin H S."/>
        </authorList>
    </citation>
    <scope>NUCLEOTIDE SEQUENCE</scope>
</reference>
<accession>A0ABN8I2P3</accession>
<dbReference type="Proteomes" id="UP000837857">
    <property type="component" value="Chromosome 16"/>
</dbReference>
<organism evidence="1 2">
    <name type="scientific">Iphiclides podalirius</name>
    <name type="common">scarce swallowtail</name>
    <dbReference type="NCBI Taxonomy" id="110791"/>
    <lineage>
        <taxon>Eukaryota</taxon>
        <taxon>Metazoa</taxon>
        <taxon>Ecdysozoa</taxon>
        <taxon>Arthropoda</taxon>
        <taxon>Hexapoda</taxon>
        <taxon>Insecta</taxon>
        <taxon>Pterygota</taxon>
        <taxon>Neoptera</taxon>
        <taxon>Endopterygota</taxon>
        <taxon>Lepidoptera</taxon>
        <taxon>Glossata</taxon>
        <taxon>Ditrysia</taxon>
        <taxon>Papilionoidea</taxon>
        <taxon>Papilionidae</taxon>
        <taxon>Papilioninae</taxon>
        <taxon>Iphiclides</taxon>
    </lineage>
</organism>